<dbReference type="Proteomes" id="UP000282483">
    <property type="component" value="Chromosome"/>
</dbReference>
<evidence type="ECO:0000313" key="3">
    <source>
        <dbReference type="EMBL" id="BBB15343.1"/>
    </source>
</evidence>
<proteinExistence type="inferred from homology"/>
<reference evidence="3 4" key="1">
    <citation type="submission" date="2017-03" db="EMBL/GenBank/DDBJ databases">
        <title>The genome sequence of Candidatus Rickettsiella viridis.</title>
        <authorList>
            <person name="Nikoh N."/>
            <person name="Tsuchida T."/>
            <person name="Yamaguchi K."/>
            <person name="Maeda T."/>
            <person name="Shigenobu S."/>
            <person name="Fukatsu T."/>
        </authorList>
    </citation>
    <scope>NUCLEOTIDE SEQUENCE [LARGE SCALE GENOMIC DNA]</scope>
    <source>
        <strain evidence="3 4">Ap-RA04</strain>
    </source>
</reference>
<evidence type="ECO:0000256" key="2">
    <source>
        <dbReference type="ARBA" id="ARBA00022729"/>
    </source>
</evidence>
<dbReference type="AlphaFoldDB" id="A0A2Z5UWH4"/>
<dbReference type="SUPFAM" id="SSF111384">
    <property type="entry name" value="OmpH-like"/>
    <property type="match status" value="1"/>
</dbReference>
<dbReference type="GO" id="GO:0005829">
    <property type="term" value="C:cytosol"/>
    <property type="evidence" value="ECO:0007669"/>
    <property type="project" value="TreeGrafter"/>
</dbReference>
<dbReference type="InterPro" id="IPR005632">
    <property type="entry name" value="Chaperone_Skp"/>
</dbReference>
<dbReference type="PANTHER" id="PTHR35089">
    <property type="entry name" value="CHAPERONE PROTEIN SKP"/>
    <property type="match status" value="1"/>
</dbReference>
<protein>
    <submittedName>
        <fullName evidence="3">Chaperone protein skp</fullName>
    </submittedName>
</protein>
<dbReference type="EMBL" id="AP018005">
    <property type="protein sequence ID" value="BBB15343.1"/>
    <property type="molecule type" value="Genomic_DNA"/>
</dbReference>
<evidence type="ECO:0000313" key="4">
    <source>
        <dbReference type="Proteomes" id="UP000282483"/>
    </source>
</evidence>
<gene>
    <name evidence="3" type="primary">ompH</name>
    <name evidence="3" type="ORF">RVIR1_08600</name>
</gene>
<keyword evidence="2" id="KW-0732">Signal</keyword>
<dbReference type="GO" id="GO:0050821">
    <property type="term" value="P:protein stabilization"/>
    <property type="evidence" value="ECO:0007669"/>
    <property type="project" value="TreeGrafter"/>
</dbReference>
<accession>A0A2Z5UWH4</accession>
<dbReference type="Pfam" id="PF03938">
    <property type="entry name" value="OmpH"/>
    <property type="match status" value="1"/>
</dbReference>
<sequence length="153" mass="16944">MIAANAQADVKLAVVDMQAVLQKAPQIAKINDSLTKQFKGRQDQIVQAQHNLQSETQNLEKNAAVMKVDERANLEKKIMTDRNNVQSMVASFQKDLSKQQSDSLHSFSQQLDSVVSRLASQSGFDLVVQKGSTLYAKSDLDITQQVLDALRKA</sequence>
<dbReference type="GO" id="GO:0051082">
    <property type="term" value="F:unfolded protein binding"/>
    <property type="evidence" value="ECO:0007669"/>
    <property type="project" value="InterPro"/>
</dbReference>
<dbReference type="Gene3D" id="3.30.910.20">
    <property type="entry name" value="Skp domain"/>
    <property type="match status" value="1"/>
</dbReference>
<dbReference type="SMART" id="SM00935">
    <property type="entry name" value="OmpH"/>
    <property type="match status" value="1"/>
</dbReference>
<organism evidence="3 4">
    <name type="scientific">Candidatus Rickettsiella viridis</name>
    <dbReference type="NCBI Taxonomy" id="676208"/>
    <lineage>
        <taxon>Bacteria</taxon>
        <taxon>Pseudomonadati</taxon>
        <taxon>Pseudomonadota</taxon>
        <taxon>Gammaproteobacteria</taxon>
        <taxon>Legionellales</taxon>
        <taxon>Coxiellaceae</taxon>
        <taxon>Rickettsiella</taxon>
    </lineage>
</organism>
<name>A0A2Z5UWH4_9COXI</name>
<dbReference type="InterPro" id="IPR024930">
    <property type="entry name" value="Skp_dom_sf"/>
</dbReference>
<comment type="similarity">
    <text evidence="1">Belongs to the Skp family.</text>
</comment>
<dbReference type="KEGG" id="rvi:RVIR1_08600"/>
<evidence type="ECO:0000256" key="1">
    <source>
        <dbReference type="ARBA" id="ARBA00009091"/>
    </source>
</evidence>
<keyword evidence="4" id="KW-1185">Reference proteome</keyword>
<dbReference type="PANTHER" id="PTHR35089:SF1">
    <property type="entry name" value="CHAPERONE PROTEIN SKP"/>
    <property type="match status" value="1"/>
</dbReference>